<dbReference type="InParanoid" id="A0A4R6QD19"/>
<dbReference type="RefSeq" id="WP_133704038.1">
    <property type="nucleotide sequence ID" value="NZ_SNXS01000017.1"/>
</dbReference>
<sequence length="68" mass="7309">MSSQPSSDNSACPRCGLPFHCGVADARCDCFDMQLTPGLREQLAAQYRSCLCVACLKQLKDQAAAAQQ</sequence>
<dbReference type="AlphaFoldDB" id="A0A4R6QD19"/>
<dbReference type="Pfam" id="PF14375">
    <property type="entry name" value="Cys_rich_CWC"/>
    <property type="match status" value="1"/>
</dbReference>
<name>A0A4R6QD19_9BURK</name>
<comment type="caution">
    <text evidence="1">The sequence shown here is derived from an EMBL/GenBank/DDBJ whole genome shotgun (WGS) entry which is preliminary data.</text>
</comment>
<evidence type="ECO:0000313" key="2">
    <source>
        <dbReference type="Proteomes" id="UP000295361"/>
    </source>
</evidence>
<organism evidence="1 2">
    <name type="scientific">Roseateles toxinivorans</name>
    <dbReference type="NCBI Taxonomy" id="270368"/>
    <lineage>
        <taxon>Bacteria</taxon>
        <taxon>Pseudomonadati</taxon>
        <taxon>Pseudomonadota</taxon>
        <taxon>Betaproteobacteria</taxon>
        <taxon>Burkholderiales</taxon>
        <taxon>Sphaerotilaceae</taxon>
        <taxon>Roseateles</taxon>
    </lineage>
</organism>
<evidence type="ECO:0000313" key="1">
    <source>
        <dbReference type="EMBL" id="TDP59743.1"/>
    </source>
</evidence>
<accession>A0A4R6QD19</accession>
<dbReference type="InterPro" id="IPR032720">
    <property type="entry name" value="Cys_rich_CWC"/>
</dbReference>
<dbReference type="OrthoDB" id="331868at2"/>
<gene>
    <name evidence="1" type="ORF">DES47_11762</name>
</gene>
<keyword evidence="2" id="KW-1185">Reference proteome</keyword>
<protein>
    <submittedName>
        <fullName evidence="1">Cysteine-rich CWC protein</fullName>
    </submittedName>
</protein>
<proteinExistence type="predicted"/>
<reference evidence="1 2" key="1">
    <citation type="submission" date="2019-03" db="EMBL/GenBank/DDBJ databases">
        <title>Genomic Encyclopedia of Type Strains, Phase IV (KMG-IV): sequencing the most valuable type-strain genomes for metagenomic binning, comparative biology and taxonomic classification.</title>
        <authorList>
            <person name="Goeker M."/>
        </authorList>
    </citation>
    <scope>NUCLEOTIDE SEQUENCE [LARGE SCALE GENOMIC DNA]</scope>
    <source>
        <strain evidence="1 2">DSM 16998</strain>
    </source>
</reference>
<dbReference type="EMBL" id="SNXS01000017">
    <property type="protein sequence ID" value="TDP59743.1"/>
    <property type="molecule type" value="Genomic_DNA"/>
</dbReference>
<dbReference type="Proteomes" id="UP000295361">
    <property type="component" value="Unassembled WGS sequence"/>
</dbReference>